<dbReference type="EMBL" id="CABEEZ010000133">
    <property type="protein sequence ID" value="VTR55727.1"/>
    <property type="molecule type" value="Genomic_DNA"/>
</dbReference>
<accession>A0A4U9W9T5</accession>
<dbReference type="InterPro" id="IPR013560">
    <property type="entry name" value="DUF1722"/>
</dbReference>
<sequence>MILHYREGLLPILAPLTLLKHYLGEYPDTYLLTQKYFDPYPHNLALRLAVN</sequence>
<organism evidence="2">
    <name type="scientific">Serratia fonticola</name>
    <dbReference type="NCBI Taxonomy" id="47917"/>
    <lineage>
        <taxon>Bacteria</taxon>
        <taxon>Pseudomonadati</taxon>
        <taxon>Pseudomonadota</taxon>
        <taxon>Gammaproteobacteria</taxon>
        <taxon>Enterobacterales</taxon>
        <taxon>Yersiniaceae</taxon>
        <taxon>Serratia</taxon>
    </lineage>
</organism>
<reference evidence="2" key="1">
    <citation type="submission" date="2019-05" db="EMBL/GenBank/DDBJ databases">
        <authorList>
            <consortium name="Pathogen Informatics"/>
        </authorList>
    </citation>
    <scope>NUCLEOTIDE SEQUENCE [LARGE SCALE GENOMIC DNA]</scope>
    <source>
        <strain evidence="2">NCTC12965</strain>
    </source>
</reference>
<feature type="domain" description="DUF1722" evidence="1">
    <location>
        <begin position="2"/>
        <end position="41"/>
    </location>
</feature>
<evidence type="ECO:0000313" key="2">
    <source>
        <dbReference type="EMBL" id="VTR55727.1"/>
    </source>
</evidence>
<gene>
    <name evidence="2" type="ORF">NCTC12965_07052</name>
</gene>
<protein>
    <submittedName>
        <fullName evidence="2">Uncharacterized conserved protein</fullName>
    </submittedName>
</protein>
<dbReference type="AlphaFoldDB" id="A0A4U9W9T5"/>
<proteinExistence type="predicted"/>
<dbReference type="Pfam" id="PF08349">
    <property type="entry name" value="DUF1722"/>
    <property type="match status" value="1"/>
</dbReference>
<evidence type="ECO:0000259" key="1">
    <source>
        <dbReference type="Pfam" id="PF08349"/>
    </source>
</evidence>
<name>A0A4U9W9T5_SERFO</name>